<dbReference type="Gene3D" id="1.10.10.60">
    <property type="entry name" value="Homeodomain-like"/>
    <property type="match status" value="1"/>
</dbReference>
<dbReference type="Proteomes" id="UP001501425">
    <property type="component" value="Unassembled WGS sequence"/>
</dbReference>
<evidence type="ECO:0000313" key="5">
    <source>
        <dbReference type="Proteomes" id="UP001567571"/>
    </source>
</evidence>
<dbReference type="Proteomes" id="UP001567571">
    <property type="component" value="Unassembled WGS sequence"/>
</dbReference>
<dbReference type="EMBL" id="BAAADQ010000005">
    <property type="protein sequence ID" value="GAA0539763.1"/>
    <property type="molecule type" value="Genomic_DNA"/>
</dbReference>
<gene>
    <name evidence="3" type="ORF">ABNG02_15650</name>
    <name evidence="2" type="ORF">GCM10008994_13600</name>
</gene>
<feature type="region of interest" description="Disordered" evidence="1">
    <location>
        <begin position="1"/>
        <end position="48"/>
    </location>
</feature>
<evidence type="ECO:0000313" key="4">
    <source>
        <dbReference type="Proteomes" id="UP001501425"/>
    </source>
</evidence>
<accession>A0AAV3SRY5</accession>
<proteinExistence type="predicted"/>
<reference evidence="2" key="2">
    <citation type="submission" date="2023-12" db="EMBL/GenBank/DDBJ databases">
        <authorList>
            <person name="Sun Q."/>
            <person name="Inoue M."/>
        </authorList>
    </citation>
    <scope>NUCLEOTIDE SEQUENCE</scope>
    <source>
        <strain evidence="2">JCM 14265</strain>
    </source>
</reference>
<reference evidence="3 5" key="3">
    <citation type="submission" date="2024-06" db="EMBL/GenBank/DDBJ databases">
        <title>Halorubrum miltondacostae sp. nov., a potential PHA producer isolated from an inland solar saltern in Rio Maior, Portugal.</title>
        <authorList>
            <person name="Albuquerque L."/>
            <person name="Viver T."/>
            <person name="Barroso C."/>
            <person name="Claudino R."/>
            <person name="Galvan M."/>
            <person name="Simoes G."/>
            <person name="Lobo Da Cunha A."/>
            <person name="Egas C."/>
        </authorList>
    </citation>
    <scope>NUCLEOTIDE SEQUENCE [LARGE SCALE GENOMIC DNA]</scope>
    <source>
        <strain evidence="3 5">DSM 18646</strain>
    </source>
</reference>
<evidence type="ECO:0000313" key="2">
    <source>
        <dbReference type="EMBL" id="GAA0539763.1"/>
    </source>
</evidence>
<evidence type="ECO:0000313" key="3">
    <source>
        <dbReference type="EMBL" id="MEZ3168748.1"/>
    </source>
</evidence>
<evidence type="ECO:0000256" key="1">
    <source>
        <dbReference type="SAM" id="MobiDB-lite"/>
    </source>
</evidence>
<comment type="caution">
    <text evidence="2">The sequence shown here is derived from an EMBL/GenBank/DDBJ whole genome shotgun (WGS) entry which is preliminary data.</text>
</comment>
<protein>
    <submittedName>
        <fullName evidence="2">Uncharacterized protein</fullName>
    </submittedName>
</protein>
<name>A0AAV3SRY5_9EURY</name>
<dbReference type="EMBL" id="JBEDNW010000010">
    <property type="protein sequence ID" value="MEZ3168748.1"/>
    <property type="molecule type" value="Genomic_DNA"/>
</dbReference>
<reference evidence="2" key="1">
    <citation type="journal article" date="2014" name="Int. J. Syst. Evol. Microbiol.">
        <title>Complete genome sequence of Corynebacterium casei LMG S-19264T (=DSM 44701T), isolated from a smear-ripened cheese.</title>
        <authorList>
            <consortium name="US DOE Joint Genome Institute (JGI-PGF)"/>
            <person name="Walter F."/>
            <person name="Albersmeier A."/>
            <person name="Kalinowski J."/>
            <person name="Ruckert C."/>
        </authorList>
    </citation>
    <scope>NUCLEOTIDE SEQUENCE</scope>
    <source>
        <strain evidence="2">JCM 14265</strain>
    </source>
</reference>
<dbReference type="AlphaFoldDB" id="A0AAV3SRY5"/>
<dbReference type="RefSeq" id="WP_343777739.1">
    <property type="nucleotide sequence ID" value="NZ_BAAADQ010000005.1"/>
</dbReference>
<keyword evidence="5" id="KW-1185">Reference proteome</keyword>
<organism evidence="2 4">
    <name type="scientific">Halorubrum ejinorense</name>
    <dbReference type="NCBI Taxonomy" id="425309"/>
    <lineage>
        <taxon>Archaea</taxon>
        <taxon>Methanobacteriati</taxon>
        <taxon>Methanobacteriota</taxon>
        <taxon>Stenosarchaea group</taxon>
        <taxon>Halobacteria</taxon>
        <taxon>Halobacteriales</taxon>
        <taxon>Haloferacaceae</taxon>
        <taxon>Halorubrum</taxon>
    </lineage>
</organism>
<sequence>MTDDTELCGADTTDDQPCQNPAGDDGSCWIPTHGSDDDDVENPQGRDFAIGEDDHEAILEAAREGKSERGCARAAGVSSWAQLDRYLEAHPDFRSSFERARARGESELIEGGLRDEDVDSSMAKFLLASSFDYKKTEKREVEADVNQTTTHELGEADKEIALEAIRELQERESA</sequence>